<name>M1ULE8_9CORY</name>
<reference evidence="1 2" key="1">
    <citation type="submission" date="2013-02" db="EMBL/GenBank/DDBJ databases">
        <title>The complete genome sequence of Corynebacterium callunae DSM 20147.</title>
        <authorList>
            <person name="Ruckert C."/>
            <person name="Albersmeier A."/>
            <person name="Kalinowski J."/>
        </authorList>
    </citation>
    <scope>NUCLEOTIDE SEQUENCE [LARGE SCALE GENOMIC DNA]</scope>
    <source>
        <strain evidence="1 2">DSM 20147</strain>
    </source>
</reference>
<organism evidence="1 2">
    <name type="scientific">Corynebacterium callunae DSM 20147</name>
    <dbReference type="NCBI Taxonomy" id="1121353"/>
    <lineage>
        <taxon>Bacteria</taxon>
        <taxon>Bacillati</taxon>
        <taxon>Actinomycetota</taxon>
        <taxon>Actinomycetes</taxon>
        <taxon>Mycobacteriales</taxon>
        <taxon>Corynebacteriaceae</taxon>
        <taxon>Corynebacterium</taxon>
    </lineage>
</organism>
<protein>
    <submittedName>
        <fullName evidence="1">Uncharacterized protein</fullName>
    </submittedName>
</protein>
<evidence type="ECO:0000313" key="2">
    <source>
        <dbReference type="Proteomes" id="UP000011760"/>
    </source>
</evidence>
<accession>M1ULE8</accession>
<keyword evidence="2" id="KW-1185">Reference proteome</keyword>
<dbReference type="AlphaFoldDB" id="M1ULE8"/>
<gene>
    <name evidence="1" type="ORF">H924_07310</name>
</gene>
<dbReference type="EMBL" id="CP004354">
    <property type="protein sequence ID" value="AGG66904.1"/>
    <property type="molecule type" value="Genomic_DNA"/>
</dbReference>
<dbReference type="HOGENOM" id="CLU_2232036_0_0_11"/>
<dbReference type="STRING" id="1121353.H924_07310"/>
<proteinExistence type="predicted"/>
<evidence type="ECO:0000313" key="1">
    <source>
        <dbReference type="EMBL" id="AGG66904.1"/>
    </source>
</evidence>
<dbReference type="RefSeq" id="WP_015651335.1">
    <property type="nucleotide sequence ID" value="NC_020506.1"/>
</dbReference>
<dbReference type="PATRIC" id="fig|1121353.3.peg.1492"/>
<dbReference type="KEGG" id="ccn:H924_07310"/>
<dbReference type="Proteomes" id="UP000011760">
    <property type="component" value="Chromosome"/>
</dbReference>
<sequence length="105" mass="11965">MTRDKELHADLKYLLDHYTGDISTIARTALETAITHTTPPTLAGGQHLDSSYVTIINTLTNSIRWRGWTFKDRALIKDMMSQAQHLERRRAARHTLLYTRGGDGQ</sequence>